<dbReference type="EMBL" id="CAJVQB010003608">
    <property type="protein sequence ID" value="CAG8612945.1"/>
    <property type="molecule type" value="Genomic_DNA"/>
</dbReference>
<name>A0ABN7UJJ7_GIGMA</name>
<sequence>MAMVTIKSYYTKKDDYLDGGLPCFCFPGQDEDYSKDTLTELYINCLEIDGKAPL</sequence>
<evidence type="ECO:0000313" key="1">
    <source>
        <dbReference type="EMBL" id="CAG8612945.1"/>
    </source>
</evidence>
<organism evidence="1 2">
    <name type="scientific">Gigaspora margarita</name>
    <dbReference type="NCBI Taxonomy" id="4874"/>
    <lineage>
        <taxon>Eukaryota</taxon>
        <taxon>Fungi</taxon>
        <taxon>Fungi incertae sedis</taxon>
        <taxon>Mucoromycota</taxon>
        <taxon>Glomeromycotina</taxon>
        <taxon>Glomeromycetes</taxon>
        <taxon>Diversisporales</taxon>
        <taxon>Gigasporaceae</taxon>
        <taxon>Gigaspora</taxon>
    </lineage>
</organism>
<feature type="non-terminal residue" evidence="1">
    <location>
        <position position="54"/>
    </location>
</feature>
<keyword evidence="2" id="KW-1185">Reference proteome</keyword>
<feature type="non-terminal residue" evidence="1">
    <location>
        <position position="1"/>
    </location>
</feature>
<proteinExistence type="predicted"/>
<gene>
    <name evidence="1" type="ORF">GMARGA_LOCUS7451</name>
</gene>
<protein>
    <submittedName>
        <fullName evidence="1">19508_t:CDS:1</fullName>
    </submittedName>
</protein>
<comment type="caution">
    <text evidence="1">The sequence shown here is derived from an EMBL/GenBank/DDBJ whole genome shotgun (WGS) entry which is preliminary data.</text>
</comment>
<accession>A0ABN7UJJ7</accession>
<evidence type="ECO:0000313" key="2">
    <source>
        <dbReference type="Proteomes" id="UP000789901"/>
    </source>
</evidence>
<reference evidence="1 2" key="1">
    <citation type="submission" date="2021-06" db="EMBL/GenBank/DDBJ databases">
        <authorList>
            <person name="Kallberg Y."/>
            <person name="Tangrot J."/>
            <person name="Rosling A."/>
        </authorList>
    </citation>
    <scope>NUCLEOTIDE SEQUENCE [LARGE SCALE GENOMIC DNA]</scope>
    <source>
        <strain evidence="1 2">120-4 pot B 10/14</strain>
    </source>
</reference>
<dbReference type="Proteomes" id="UP000789901">
    <property type="component" value="Unassembled WGS sequence"/>
</dbReference>